<evidence type="ECO:0000256" key="5">
    <source>
        <dbReference type="ARBA" id="ARBA00022884"/>
    </source>
</evidence>
<sequence>MLLIPVDKPKDLSFPKNEKLKSKKHFDALFEEGKSVLKFPLKLIYLRSDFGDDTKVKIGVAAPKKKFGRAVDRNHIKRLLRETYRLNKALIFNNMEGNFAFLFLYLGDKMPNFQEMDGAMKQVLEAFLKKEFHEKNQ</sequence>
<accession>A0A371JQK6</accession>
<dbReference type="GO" id="GO:0030677">
    <property type="term" value="C:ribonuclease P complex"/>
    <property type="evidence" value="ECO:0007669"/>
    <property type="project" value="TreeGrafter"/>
</dbReference>
<dbReference type="Pfam" id="PF00825">
    <property type="entry name" value="Ribonuclease_P"/>
    <property type="match status" value="1"/>
</dbReference>
<keyword evidence="3 6" id="KW-0255">Endonuclease</keyword>
<dbReference type="SUPFAM" id="SSF54211">
    <property type="entry name" value="Ribosomal protein S5 domain 2-like"/>
    <property type="match status" value="1"/>
</dbReference>
<keyword evidence="5 6" id="KW-0694">RNA-binding</keyword>
<keyword evidence="1 6" id="KW-0819">tRNA processing</keyword>
<dbReference type="GO" id="GO:0001682">
    <property type="term" value="P:tRNA 5'-leader removal"/>
    <property type="evidence" value="ECO:0007669"/>
    <property type="project" value="UniProtKB-UniRule"/>
</dbReference>
<comment type="similarity">
    <text evidence="6">Belongs to the RnpA family.</text>
</comment>
<dbReference type="GO" id="GO:0042781">
    <property type="term" value="F:3'-tRNA processing endoribonuclease activity"/>
    <property type="evidence" value="ECO:0007669"/>
    <property type="project" value="TreeGrafter"/>
</dbReference>
<comment type="subunit">
    <text evidence="6">Consists of a catalytic RNA component (M1 or rnpB) and a protein subunit.</text>
</comment>
<evidence type="ECO:0000256" key="6">
    <source>
        <dbReference type="HAMAP-Rule" id="MF_00227"/>
    </source>
</evidence>
<dbReference type="InterPro" id="IPR000100">
    <property type="entry name" value="RNase_P"/>
</dbReference>
<dbReference type="NCBIfam" id="TIGR00188">
    <property type="entry name" value="rnpA"/>
    <property type="match status" value="1"/>
</dbReference>
<dbReference type="InterPro" id="IPR020568">
    <property type="entry name" value="Ribosomal_Su5_D2-typ_SF"/>
</dbReference>
<keyword evidence="9" id="KW-1185">Reference proteome</keyword>
<comment type="function">
    <text evidence="6">RNaseP catalyzes the removal of the 5'-leader sequence from pre-tRNA to produce the mature 5'-terminus. It can also cleave other RNA substrates such as 4.5S RNA. The protein component plays an auxiliary but essential role in vivo by binding to the 5'-leader sequence and broadening the substrate specificity of the ribozyme.</text>
</comment>
<comment type="catalytic activity">
    <reaction evidence="6">
        <text>Endonucleolytic cleavage of RNA, removing 5'-extranucleotides from tRNA precursor.</text>
        <dbReference type="EC" id="3.1.26.5"/>
    </reaction>
</comment>
<dbReference type="OrthoDB" id="1524972at2"/>
<dbReference type="InterPro" id="IPR014721">
    <property type="entry name" value="Ribsml_uS5_D2-typ_fold_subgr"/>
</dbReference>
<dbReference type="Proteomes" id="UP000261828">
    <property type="component" value="Unassembled WGS sequence"/>
</dbReference>
<evidence type="ECO:0000313" key="9">
    <source>
        <dbReference type="Proteomes" id="UP000261828"/>
    </source>
</evidence>
<protein>
    <recommendedName>
        <fullName evidence="6 7">Ribonuclease P protein component</fullName>
        <shortName evidence="6">RNase P protein</shortName>
        <shortName evidence="6">RNaseP protein</shortName>
        <ecNumber evidence="6 7">3.1.26.5</ecNumber>
    </recommendedName>
    <alternativeName>
        <fullName evidence="6">Protein C5</fullName>
    </alternativeName>
</protein>
<dbReference type="AlphaFoldDB" id="A0A371JQK6"/>
<dbReference type="GO" id="GO:0004526">
    <property type="term" value="F:ribonuclease P activity"/>
    <property type="evidence" value="ECO:0007669"/>
    <property type="project" value="UniProtKB-UniRule"/>
</dbReference>
<dbReference type="Gene3D" id="3.30.230.10">
    <property type="match status" value="1"/>
</dbReference>
<keyword evidence="4 6" id="KW-0378">Hydrolase</keyword>
<gene>
    <name evidence="6 8" type="primary">rnpA</name>
    <name evidence="8" type="ORF">DX873_10540</name>
</gene>
<evidence type="ECO:0000313" key="8">
    <source>
        <dbReference type="EMBL" id="RDY59789.1"/>
    </source>
</evidence>
<evidence type="ECO:0000256" key="3">
    <source>
        <dbReference type="ARBA" id="ARBA00022759"/>
    </source>
</evidence>
<dbReference type="PANTHER" id="PTHR33992:SF1">
    <property type="entry name" value="RIBONUCLEASE P PROTEIN COMPONENT"/>
    <property type="match status" value="1"/>
</dbReference>
<evidence type="ECO:0000256" key="1">
    <source>
        <dbReference type="ARBA" id="ARBA00022694"/>
    </source>
</evidence>
<keyword evidence="2 6" id="KW-0540">Nuclease</keyword>
<comment type="caution">
    <text evidence="8">The sequence shown here is derived from an EMBL/GenBank/DDBJ whole genome shotgun (WGS) entry which is preliminary data.</text>
</comment>
<name>A0A371JQK6_9FLAO</name>
<dbReference type="GO" id="GO:0000049">
    <property type="term" value="F:tRNA binding"/>
    <property type="evidence" value="ECO:0007669"/>
    <property type="project" value="UniProtKB-UniRule"/>
</dbReference>
<dbReference type="EMBL" id="QTJX01000002">
    <property type="protein sequence ID" value="RDY59789.1"/>
    <property type="molecule type" value="Genomic_DNA"/>
</dbReference>
<reference evidence="8 9" key="1">
    <citation type="submission" date="2018-08" db="EMBL/GenBank/DDBJ databases">
        <title>Muricauda nanhaiensis sp. nov., isolated from seawater of the South China Sea.</title>
        <authorList>
            <person name="Dang Y."/>
        </authorList>
    </citation>
    <scope>NUCLEOTIDE SEQUENCE [LARGE SCALE GENOMIC DNA]</scope>
    <source>
        <strain evidence="8 9">SM1704</strain>
    </source>
</reference>
<dbReference type="PANTHER" id="PTHR33992">
    <property type="entry name" value="RIBONUCLEASE P PROTEIN COMPONENT"/>
    <property type="match status" value="1"/>
</dbReference>
<organism evidence="8 9">
    <name type="scientific">Flagellimonas nanhaiensis</name>
    <dbReference type="NCBI Taxonomy" id="2292706"/>
    <lineage>
        <taxon>Bacteria</taxon>
        <taxon>Pseudomonadati</taxon>
        <taxon>Bacteroidota</taxon>
        <taxon>Flavobacteriia</taxon>
        <taxon>Flavobacteriales</taxon>
        <taxon>Flavobacteriaceae</taxon>
        <taxon>Flagellimonas</taxon>
    </lineage>
</organism>
<dbReference type="HAMAP" id="MF_00227">
    <property type="entry name" value="RNase_P"/>
    <property type="match status" value="1"/>
</dbReference>
<proteinExistence type="inferred from homology"/>
<dbReference type="EC" id="3.1.26.5" evidence="6 7"/>
<evidence type="ECO:0000256" key="4">
    <source>
        <dbReference type="ARBA" id="ARBA00022801"/>
    </source>
</evidence>
<evidence type="ECO:0000256" key="2">
    <source>
        <dbReference type="ARBA" id="ARBA00022722"/>
    </source>
</evidence>
<evidence type="ECO:0000256" key="7">
    <source>
        <dbReference type="NCBIfam" id="TIGR00188"/>
    </source>
</evidence>